<keyword evidence="5 6" id="KW-0472">Membrane</keyword>
<evidence type="ECO:0000313" key="9">
    <source>
        <dbReference type="Proteomes" id="UP001155182"/>
    </source>
</evidence>
<feature type="domain" description="RDD" evidence="7">
    <location>
        <begin position="20"/>
        <end position="133"/>
    </location>
</feature>
<organism evidence="8 9">
    <name type="scientific">Solitalea agri</name>
    <dbReference type="NCBI Taxonomy" id="2953739"/>
    <lineage>
        <taxon>Bacteria</taxon>
        <taxon>Pseudomonadati</taxon>
        <taxon>Bacteroidota</taxon>
        <taxon>Sphingobacteriia</taxon>
        <taxon>Sphingobacteriales</taxon>
        <taxon>Sphingobacteriaceae</taxon>
        <taxon>Solitalea</taxon>
    </lineage>
</organism>
<evidence type="ECO:0000256" key="2">
    <source>
        <dbReference type="ARBA" id="ARBA00022475"/>
    </source>
</evidence>
<keyword evidence="9" id="KW-1185">Reference proteome</keyword>
<name>A0A9X2F397_9SPHI</name>
<protein>
    <submittedName>
        <fullName evidence="8">RDD family protein</fullName>
    </submittedName>
</protein>
<gene>
    <name evidence="8" type="ORF">NF867_01745</name>
</gene>
<dbReference type="PANTHER" id="PTHR36115">
    <property type="entry name" value="PROLINE-RICH ANTIGEN HOMOLOG-RELATED"/>
    <property type="match status" value="1"/>
</dbReference>
<dbReference type="Pfam" id="PF06271">
    <property type="entry name" value="RDD"/>
    <property type="match status" value="1"/>
</dbReference>
<reference evidence="8" key="1">
    <citation type="submission" date="2022-06" db="EMBL/GenBank/DDBJ databases">
        <title>Solitalea sp. MAHUQ-68 isolated from rhizospheric soil.</title>
        <authorList>
            <person name="Huq M.A."/>
        </authorList>
    </citation>
    <scope>NUCLEOTIDE SEQUENCE</scope>
    <source>
        <strain evidence="8">MAHUQ-68</strain>
    </source>
</reference>
<keyword evidence="4 6" id="KW-1133">Transmembrane helix</keyword>
<comment type="subcellular location">
    <subcellularLocation>
        <location evidence="1">Cell membrane</location>
        <topology evidence="1">Multi-pass membrane protein</topology>
    </subcellularLocation>
</comment>
<evidence type="ECO:0000256" key="5">
    <source>
        <dbReference type="ARBA" id="ARBA00023136"/>
    </source>
</evidence>
<keyword evidence="3 6" id="KW-0812">Transmembrane</keyword>
<accession>A0A9X2F397</accession>
<evidence type="ECO:0000256" key="6">
    <source>
        <dbReference type="SAM" id="Phobius"/>
    </source>
</evidence>
<dbReference type="Proteomes" id="UP001155182">
    <property type="component" value="Unassembled WGS sequence"/>
</dbReference>
<evidence type="ECO:0000259" key="7">
    <source>
        <dbReference type="Pfam" id="PF06271"/>
    </source>
</evidence>
<dbReference type="RefSeq" id="WP_252585822.1">
    <property type="nucleotide sequence ID" value="NZ_JAMWYS010000006.1"/>
</dbReference>
<dbReference type="InterPro" id="IPR051791">
    <property type="entry name" value="Pra-immunoreactive"/>
</dbReference>
<dbReference type="PANTHER" id="PTHR36115:SF4">
    <property type="entry name" value="MEMBRANE PROTEIN"/>
    <property type="match status" value="1"/>
</dbReference>
<dbReference type="EMBL" id="JAMWYS010000006">
    <property type="protein sequence ID" value="MCO4291586.1"/>
    <property type="molecule type" value="Genomic_DNA"/>
</dbReference>
<evidence type="ECO:0000256" key="3">
    <source>
        <dbReference type="ARBA" id="ARBA00022692"/>
    </source>
</evidence>
<proteinExistence type="predicted"/>
<feature type="transmembrane region" description="Helical" evidence="6">
    <location>
        <begin position="65"/>
        <end position="88"/>
    </location>
</feature>
<feature type="transmembrane region" description="Helical" evidence="6">
    <location>
        <begin position="26"/>
        <end position="45"/>
    </location>
</feature>
<evidence type="ECO:0000313" key="8">
    <source>
        <dbReference type="EMBL" id="MCO4291586.1"/>
    </source>
</evidence>
<dbReference type="InterPro" id="IPR010432">
    <property type="entry name" value="RDD"/>
</dbReference>
<comment type="caution">
    <text evidence="8">The sequence shown here is derived from an EMBL/GenBank/DDBJ whole genome shotgun (WGS) entry which is preliminary data.</text>
</comment>
<keyword evidence="2" id="KW-1003">Cell membrane</keyword>
<dbReference type="AlphaFoldDB" id="A0A9X2F397"/>
<dbReference type="GO" id="GO:0005886">
    <property type="term" value="C:plasma membrane"/>
    <property type="evidence" value="ECO:0007669"/>
    <property type="project" value="UniProtKB-SubCell"/>
</dbReference>
<evidence type="ECO:0000256" key="1">
    <source>
        <dbReference type="ARBA" id="ARBA00004651"/>
    </source>
</evidence>
<sequence>MSEILEEKEKQGSASDLHIASSATRFANYLIDSMFIGMVLSFIMPNSGVDLTKITTIQQLVNDSQFVKMTIINTVATFAYYFIAEAVFGQTLGKIITRTHVVNDYGEKPGVLRILGRTLCRSIPFEAFSFLFTPMGWHDSISKTYVVKKQPIIQS</sequence>
<evidence type="ECO:0000256" key="4">
    <source>
        <dbReference type="ARBA" id="ARBA00022989"/>
    </source>
</evidence>